<dbReference type="EMBL" id="OZ023713">
    <property type="protein sequence ID" value="CAK9861846.1"/>
    <property type="molecule type" value="Genomic_DNA"/>
</dbReference>
<proteinExistence type="predicted"/>
<evidence type="ECO:0000313" key="1">
    <source>
        <dbReference type="EMBL" id="CAK9861846.1"/>
    </source>
</evidence>
<evidence type="ECO:0000313" key="2">
    <source>
        <dbReference type="Proteomes" id="UP001497522"/>
    </source>
</evidence>
<name>A0ABP1AH16_9BRYO</name>
<organism evidence="1 2">
    <name type="scientific">Sphagnum jensenii</name>
    <dbReference type="NCBI Taxonomy" id="128206"/>
    <lineage>
        <taxon>Eukaryota</taxon>
        <taxon>Viridiplantae</taxon>
        <taxon>Streptophyta</taxon>
        <taxon>Embryophyta</taxon>
        <taxon>Bryophyta</taxon>
        <taxon>Sphagnophytina</taxon>
        <taxon>Sphagnopsida</taxon>
        <taxon>Sphagnales</taxon>
        <taxon>Sphagnaceae</taxon>
        <taxon>Sphagnum</taxon>
    </lineage>
</organism>
<reference evidence="1" key="1">
    <citation type="submission" date="2024-03" db="EMBL/GenBank/DDBJ databases">
        <authorList>
            <consortium name="ELIXIR-Norway"/>
            <consortium name="Elixir Norway"/>
        </authorList>
    </citation>
    <scope>NUCLEOTIDE SEQUENCE</scope>
</reference>
<protein>
    <recommendedName>
        <fullName evidence="3">Glycine-rich protein</fullName>
    </recommendedName>
</protein>
<evidence type="ECO:0008006" key="3">
    <source>
        <dbReference type="Google" id="ProtNLM"/>
    </source>
</evidence>
<keyword evidence="2" id="KW-1185">Reference proteome</keyword>
<dbReference type="Proteomes" id="UP001497522">
    <property type="component" value="Chromosome 12"/>
</dbReference>
<gene>
    <name evidence="1" type="ORF">CSSPJE1EN2_LOCUS4841</name>
</gene>
<accession>A0ABP1AH16</accession>
<sequence length="180" mass="19367">MSFSSVLCKCCKGSKVMVTTTTMLLPMRRERRSIILSLLLVGVLSSKAFLLPALASRPLRDDDLAKASMDTSGRRLGTTTLEVSGFDVAKKVHVVSGSQKWYNDGGNNCGGYNNNCGGGYNNGGGYHNGGGWNNNGGGYHNRGGGGGGGGGGTRQYFFAYWAFILSRKMNWNFEMWNLDP</sequence>